<dbReference type="SMART" id="SM00248">
    <property type="entry name" value="ANK"/>
    <property type="match status" value="2"/>
</dbReference>
<dbReference type="PANTHER" id="PTHR24150:SF8">
    <property type="entry name" value="ANKYRIN REPEAT AND MYND DOMAIN-CONTAINING PROTEIN 2"/>
    <property type="match status" value="1"/>
</dbReference>
<evidence type="ECO:0000256" key="4">
    <source>
        <dbReference type="ARBA" id="ARBA00022771"/>
    </source>
</evidence>
<evidence type="ECO:0000256" key="2">
    <source>
        <dbReference type="ARBA" id="ARBA00022723"/>
    </source>
</evidence>
<evidence type="ECO:0000313" key="12">
    <source>
        <dbReference type="EMBL" id="CAG9800596.1"/>
    </source>
</evidence>
<feature type="domain" description="MYND-type" evidence="11">
    <location>
        <begin position="319"/>
        <end position="356"/>
    </location>
</feature>
<evidence type="ECO:0000313" key="13">
    <source>
        <dbReference type="Proteomes" id="UP001153620"/>
    </source>
</evidence>
<feature type="repeat" description="ANK" evidence="9">
    <location>
        <begin position="37"/>
        <end position="69"/>
    </location>
</feature>
<organism evidence="12 13">
    <name type="scientific">Chironomus riparius</name>
    <dbReference type="NCBI Taxonomy" id="315576"/>
    <lineage>
        <taxon>Eukaryota</taxon>
        <taxon>Metazoa</taxon>
        <taxon>Ecdysozoa</taxon>
        <taxon>Arthropoda</taxon>
        <taxon>Hexapoda</taxon>
        <taxon>Insecta</taxon>
        <taxon>Pterygota</taxon>
        <taxon>Neoptera</taxon>
        <taxon>Endopterygota</taxon>
        <taxon>Diptera</taxon>
        <taxon>Nematocera</taxon>
        <taxon>Chironomoidea</taxon>
        <taxon>Chironomidae</taxon>
        <taxon>Chironominae</taxon>
        <taxon>Chironomus</taxon>
    </lineage>
</organism>
<proteinExistence type="predicted"/>
<dbReference type="Pfam" id="PF12796">
    <property type="entry name" value="Ank_2"/>
    <property type="match status" value="1"/>
</dbReference>
<dbReference type="PANTHER" id="PTHR24150">
    <property type="entry name" value="ANKYRIN REPEAT AND MYND DOMAIN-CONTAINING PROTEIN 2"/>
    <property type="match status" value="1"/>
</dbReference>
<dbReference type="OrthoDB" id="10257049at2759"/>
<reference evidence="12" key="2">
    <citation type="submission" date="2022-10" db="EMBL/GenBank/DDBJ databases">
        <authorList>
            <consortium name="ENA_rothamsted_submissions"/>
            <consortium name="culmorum"/>
            <person name="King R."/>
        </authorList>
    </citation>
    <scope>NUCLEOTIDE SEQUENCE</scope>
</reference>
<evidence type="ECO:0000256" key="1">
    <source>
        <dbReference type="ARBA" id="ARBA00004138"/>
    </source>
</evidence>
<dbReference type="PROSITE" id="PS50865">
    <property type="entry name" value="ZF_MYND_2"/>
    <property type="match status" value="1"/>
</dbReference>
<keyword evidence="4 10" id="KW-0863">Zinc-finger</keyword>
<evidence type="ECO:0000256" key="9">
    <source>
        <dbReference type="PROSITE-ProRule" id="PRU00023"/>
    </source>
</evidence>
<accession>A0A9N9WQ23</accession>
<gene>
    <name evidence="12" type="ORF">CHIRRI_LOCUS3536</name>
</gene>
<keyword evidence="6 9" id="KW-0040">ANK repeat</keyword>
<dbReference type="GO" id="GO:0005929">
    <property type="term" value="C:cilium"/>
    <property type="evidence" value="ECO:0007669"/>
    <property type="project" value="UniProtKB-SubCell"/>
</dbReference>
<dbReference type="SUPFAM" id="SSF144232">
    <property type="entry name" value="HIT/MYND zinc finger-like"/>
    <property type="match status" value="1"/>
</dbReference>
<dbReference type="InterPro" id="IPR052452">
    <property type="entry name" value="Ankyrin-MYND_dom_contain_2"/>
</dbReference>
<dbReference type="PROSITE" id="PS50088">
    <property type="entry name" value="ANK_REPEAT"/>
    <property type="match status" value="2"/>
</dbReference>
<dbReference type="InterPro" id="IPR002110">
    <property type="entry name" value="Ankyrin_rpt"/>
</dbReference>
<feature type="repeat" description="ANK" evidence="9">
    <location>
        <begin position="71"/>
        <end position="103"/>
    </location>
</feature>
<evidence type="ECO:0000259" key="11">
    <source>
        <dbReference type="PROSITE" id="PS50865"/>
    </source>
</evidence>
<dbReference type="Gene3D" id="1.25.40.20">
    <property type="entry name" value="Ankyrin repeat-containing domain"/>
    <property type="match status" value="1"/>
</dbReference>
<dbReference type="EMBL" id="OU895877">
    <property type="protein sequence ID" value="CAG9800596.1"/>
    <property type="molecule type" value="Genomic_DNA"/>
</dbReference>
<evidence type="ECO:0000256" key="8">
    <source>
        <dbReference type="ARBA" id="ARBA00023273"/>
    </source>
</evidence>
<comment type="subcellular location">
    <subcellularLocation>
        <location evidence="1">Cell projection</location>
        <location evidence="1">Cilium</location>
    </subcellularLocation>
</comment>
<evidence type="ECO:0000256" key="5">
    <source>
        <dbReference type="ARBA" id="ARBA00022833"/>
    </source>
</evidence>
<keyword evidence="13" id="KW-1185">Reference proteome</keyword>
<keyword evidence="3" id="KW-0677">Repeat</keyword>
<protein>
    <recommendedName>
        <fullName evidence="11">MYND-type domain-containing protein</fullName>
    </recommendedName>
</protein>
<evidence type="ECO:0000256" key="10">
    <source>
        <dbReference type="PROSITE-ProRule" id="PRU00134"/>
    </source>
</evidence>
<sequence length="393" mass="44700">MSELQKEIFSCIAKSDVDELKKKLSAYNGSIDFTDDNGMTPLQHASYKGNKEGVQLLLDLGADVNSGKHEFNYTALHFAALSGNADVCLQLLIAGANPSTLNSVGRTAAQMGAFVANHKAVSTINNFVSKSDIEYYTKIQGLQMEPSLPPALLDSFHKFVIHPNLHPTRIALNLQQYGVVSDNYKIVKNVLDLMTEREMKRKSETNELMAFKYHYLSWIIKEIISCRDHFLARNQEKDSKSDYLEMYIKRVMKQNKEGQMDYMELTIRECVREFPFRECMIFQQVVRQLADKENQFTALEIIKQAINGQRGFQDVNIFCSTCGDEKPDKKCSKCKQVQYCDRECQRLHWSIHKKECARLSSQPAQIATAPSNGKKEPIDQAELSEELQKLVAG</sequence>
<dbReference type="PROSITE" id="PS01360">
    <property type="entry name" value="ZF_MYND_1"/>
    <property type="match status" value="1"/>
</dbReference>
<dbReference type="SUPFAM" id="SSF48403">
    <property type="entry name" value="Ankyrin repeat"/>
    <property type="match status" value="1"/>
</dbReference>
<reference evidence="12" key="1">
    <citation type="submission" date="2022-01" db="EMBL/GenBank/DDBJ databases">
        <authorList>
            <person name="King R."/>
        </authorList>
    </citation>
    <scope>NUCLEOTIDE SEQUENCE</scope>
</reference>
<dbReference type="GO" id="GO:0008270">
    <property type="term" value="F:zinc ion binding"/>
    <property type="evidence" value="ECO:0007669"/>
    <property type="project" value="UniProtKB-KW"/>
</dbReference>
<keyword evidence="7" id="KW-0969">Cilium</keyword>
<dbReference type="CDD" id="cd23020">
    <property type="entry name" value="zf-HIT"/>
    <property type="match status" value="1"/>
</dbReference>
<keyword evidence="2" id="KW-0479">Metal-binding</keyword>
<dbReference type="InterPro" id="IPR036770">
    <property type="entry name" value="Ankyrin_rpt-contain_sf"/>
</dbReference>
<evidence type="ECO:0000256" key="6">
    <source>
        <dbReference type="ARBA" id="ARBA00023043"/>
    </source>
</evidence>
<dbReference type="PROSITE" id="PS50297">
    <property type="entry name" value="ANK_REP_REGION"/>
    <property type="match status" value="2"/>
</dbReference>
<evidence type="ECO:0000256" key="7">
    <source>
        <dbReference type="ARBA" id="ARBA00023069"/>
    </source>
</evidence>
<keyword evidence="8" id="KW-0966">Cell projection</keyword>
<dbReference type="AlphaFoldDB" id="A0A9N9WQ23"/>
<dbReference type="Gene3D" id="6.10.140.2220">
    <property type="match status" value="1"/>
</dbReference>
<evidence type="ECO:0000256" key="3">
    <source>
        <dbReference type="ARBA" id="ARBA00022737"/>
    </source>
</evidence>
<name>A0A9N9WQ23_9DIPT</name>
<keyword evidence="5" id="KW-0862">Zinc</keyword>
<dbReference type="Pfam" id="PF01753">
    <property type="entry name" value="zf-MYND"/>
    <property type="match status" value="1"/>
</dbReference>
<dbReference type="Proteomes" id="UP001153620">
    <property type="component" value="Chromosome 1"/>
</dbReference>
<dbReference type="InterPro" id="IPR002893">
    <property type="entry name" value="Znf_MYND"/>
</dbReference>